<dbReference type="RefSeq" id="WP_083041754.1">
    <property type="nucleotide sequence ID" value="NZ_CP020558.1"/>
</dbReference>
<evidence type="ECO:0000313" key="1">
    <source>
        <dbReference type="EMBL" id="ARF70773.1"/>
    </source>
</evidence>
<dbReference type="AlphaFoldDB" id="A0A1V0V075"/>
<reference evidence="1 2" key="1">
    <citation type="submission" date="2017-03" db="EMBL/GenBank/DDBJ databases">
        <title>Paenibacillus larvae genome sequencing.</title>
        <authorList>
            <person name="Dingman D.W."/>
        </authorList>
    </citation>
    <scope>NUCLEOTIDE SEQUENCE [LARGE SCALE GENOMIC DNA]</scope>
    <source>
        <strain evidence="1 2">SAG 10367</strain>
        <plasmid evidence="2">pplp3</plasmid>
    </source>
</reference>
<gene>
    <name evidence="1" type="ORF">B7C51_25215</name>
</gene>
<name>A0A1V0V075_9BACL</name>
<organism evidence="1 2">
    <name type="scientific">Paenibacillus larvae subsp. pulvifaciens</name>
    <dbReference type="NCBI Taxonomy" id="1477"/>
    <lineage>
        <taxon>Bacteria</taxon>
        <taxon>Bacillati</taxon>
        <taxon>Bacillota</taxon>
        <taxon>Bacilli</taxon>
        <taxon>Bacillales</taxon>
        <taxon>Paenibacillaceae</taxon>
        <taxon>Paenibacillus</taxon>
    </lineage>
</organism>
<dbReference type="EMBL" id="CP020558">
    <property type="protein sequence ID" value="ARF70773.1"/>
    <property type="molecule type" value="Genomic_DNA"/>
</dbReference>
<evidence type="ECO:0000313" key="2">
    <source>
        <dbReference type="Proteomes" id="UP000192727"/>
    </source>
</evidence>
<accession>A0A1V0V075</accession>
<geneLocation type="plasmid" evidence="2">
    <name>pplp3</name>
</geneLocation>
<sequence>MFDVKDLTEEIDLKLILLAGDPLKTNNIEIKPLKLKEITKIGYSLYSKYLSLLTIDKNKIVDDSEKYEELSLVELIYETRSEDIIRQFLDAICFFLHTDKEAVIYHEHYGIIIGDIAEFPNVNRVPILNKDNYDDFVKILKYQNCITTKIDNSKPANERARKILEKIRRSKEIINQVKAKQAINNGNSIDFADIVSSVSTKSNSYNKHSIWDVTIYQLYDEYKRLEAINNYEFNLKALLQGAKTDELKHWSSSLD</sequence>
<protein>
    <submittedName>
        <fullName evidence="1">Uncharacterized protein</fullName>
    </submittedName>
</protein>
<proteinExistence type="predicted"/>
<keyword evidence="1" id="KW-0614">Plasmid</keyword>
<dbReference type="Proteomes" id="UP000192727">
    <property type="component" value="Plasmid pPLP3"/>
</dbReference>